<organism evidence="2 3">
    <name type="scientific">Gossypium australe</name>
    <dbReference type="NCBI Taxonomy" id="47621"/>
    <lineage>
        <taxon>Eukaryota</taxon>
        <taxon>Viridiplantae</taxon>
        <taxon>Streptophyta</taxon>
        <taxon>Embryophyta</taxon>
        <taxon>Tracheophyta</taxon>
        <taxon>Spermatophyta</taxon>
        <taxon>Magnoliopsida</taxon>
        <taxon>eudicotyledons</taxon>
        <taxon>Gunneridae</taxon>
        <taxon>Pentapetalae</taxon>
        <taxon>rosids</taxon>
        <taxon>malvids</taxon>
        <taxon>Malvales</taxon>
        <taxon>Malvaceae</taxon>
        <taxon>Malvoideae</taxon>
        <taxon>Gossypium</taxon>
    </lineage>
</organism>
<evidence type="ECO:0000259" key="1">
    <source>
        <dbReference type="Pfam" id="PF17921"/>
    </source>
</evidence>
<dbReference type="PANTHER" id="PTHR37984">
    <property type="entry name" value="PROTEIN CBG26694"/>
    <property type="match status" value="1"/>
</dbReference>
<evidence type="ECO:0000313" key="3">
    <source>
        <dbReference type="Proteomes" id="UP000325315"/>
    </source>
</evidence>
<evidence type="ECO:0000313" key="2">
    <source>
        <dbReference type="EMBL" id="KAA3477054.1"/>
    </source>
</evidence>
<dbReference type="Proteomes" id="UP000325315">
    <property type="component" value="Unassembled WGS sequence"/>
</dbReference>
<dbReference type="Pfam" id="PF17921">
    <property type="entry name" value="Integrase_H2C2"/>
    <property type="match status" value="1"/>
</dbReference>
<comment type="caution">
    <text evidence="2">The sequence shown here is derived from an EMBL/GenBank/DDBJ whole genome shotgun (WGS) entry which is preliminary data.</text>
</comment>
<reference evidence="3" key="1">
    <citation type="journal article" date="2019" name="Plant Biotechnol. J.">
        <title>Genome sequencing of the Australian wild diploid species Gossypium australe highlights disease resistance and delayed gland morphogenesis.</title>
        <authorList>
            <person name="Cai Y."/>
            <person name="Cai X."/>
            <person name="Wang Q."/>
            <person name="Wang P."/>
            <person name="Zhang Y."/>
            <person name="Cai C."/>
            <person name="Xu Y."/>
            <person name="Wang K."/>
            <person name="Zhou Z."/>
            <person name="Wang C."/>
            <person name="Geng S."/>
            <person name="Li B."/>
            <person name="Dong Q."/>
            <person name="Hou Y."/>
            <person name="Wang H."/>
            <person name="Ai P."/>
            <person name="Liu Z."/>
            <person name="Yi F."/>
            <person name="Sun M."/>
            <person name="An G."/>
            <person name="Cheng J."/>
            <person name="Zhang Y."/>
            <person name="Shi Q."/>
            <person name="Xie Y."/>
            <person name="Shi X."/>
            <person name="Chang Y."/>
            <person name="Huang F."/>
            <person name="Chen Y."/>
            <person name="Hong S."/>
            <person name="Mi L."/>
            <person name="Sun Q."/>
            <person name="Zhang L."/>
            <person name="Zhou B."/>
            <person name="Peng R."/>
            <person name="Zhang X."/>
            <person name="Liu F."/>
        </authorList>
    </citation>
    <scope>NUCLEOTIDE SEQUENCE [LARGE SCALE GENOMIC DNA]</scope>
    <source>
        <strain evidence="3">cv. PA1801</strain>
    </source>
</reference>
<accession>A0A5B6W725</accession>
<keyword evidence="3" id="KW-1185">Reference proteome</keyword>
<gene>
    <name evidence="2" type="ORF">EPI10_010973</name>
</gene>
<dbReference type="PANTHER" id="PTHR37984:SF5">
    <property type="entry name" value="PROTEIN NYNRIN-LIKE"/>
    <property type="match status" value="1"/>
</dbReference>
<proteinExistence type="predicted"/>
<dbReference type="AlphaFoldDB" id="A0A5B6W725"/>
<protein>
    <submittedName>
        <fullName evidence="2">Integrase</fullName>
    </submittedName>
</protein>
<dbReference type="EMBL" id="SMMG02000004">
    <property type="protein sequence ID" value="KAA3477054.1"/>
    <property type="molecule type" value="Genomic_DNA"/>
</dbReference>
<name>A0A5B6W725_9ROSI</name>
<dbReference type="InterPro" id="IPR041588">
    <property type="entry name" value="Integrase_H2C2"/>
</dbReference>
<sequence>MTQKELNLRQLRWLELIKDYELVIDYHPGKANVVADALSRKSLFALRAMDTRIALSDDGSILAELKARSMFLQGICEAQNGKNDLQAKRVQCEANVESDFRISPDGCLVFRDRVCVPRDDELIQKIFHDAHSGCLSVHPGSTKMYNDLRKWYWWSSMKKDISEFVSRCLIFQQVKAEHQLPSGLL</sequence>
<dbReference type="OrthoDB" id="1002254at2759"/>
<dbReference type="Gene3D" id="1.10.340.70">
    <property type="match status" value="1"/>
</dbReference>
<dbReference type="InterPro" id="IPR050951">
    <property type="entry name" value="Retrovirus_Pol_polyprotein"/>
</dbReference>
<feature type="domain" description="Integrase zinc-binding" evidence="1">
    <location>
        <begin position="119"/>
        <end position="176"/>
    </location>
</feature>